<dbReference type="Proteomes" id="UP001595925">
    <property type="component" value="Unassembled WGS sequence"/>
</dbReference>
<dbReference type="PROSITE" id="PS51898">
    <property type="entry name" value="TYR_RECOMBINASE"/>
    <property type="match status" value="1"/>
</dbReference>
<dbReference type="Gene3D" id="1.10.150.130">
    <property type="match status" value="1"/>
</dbReference>
<evidence type="ECO:0000259" key="7">
    <source>
        <dbReference type="PROSITE" id="PS51900"/>
    </source>
</evidence>
<comment type="caution">
    <text evidence="8">The sequence shown here is derived from an EMBL/GenBank/DDBJ whole genome shotgun (WGS) entry which is preliminary data.</text>
</comment>
<dbReference type="GO" id="GO:0003677">
    <property type="term" value="F:DNA binding"/>
    <property type="evidence" value="ECO:0007669"/>
    <property type="project" value="UniProtKB-UniRule"/>
</dbReference>
<dbReference type="PANTHER" id="PTHR30349">
    <property type="entry name" value="PHAGE INTEGRASE-RELATED"/>
    <property type="match status" value="1"/>
</dbReference>
<reference evidence="8 9" key="1">
    <citation type="journal article" date="2019" name="Int. J. Syst. Evol. Microbiol.">
        <title>The Global Catalogue of Microorganisms (GCM) 10K type strain sequencing project: providing services to taxonomists for standard genome sequencing and annotation.</title>
        <authorList>
            <consortium name="The Broad Institute Genomics Platform"/>
            <consortium name="The Broad Institute Genome Sequencing Center for Infectious Disease"/>
            <person name="Wu L."/>
            <person name="Ma J."/>
        </authorList>
    </citation>
    <scope>NUCLEOTIDE SEQUENCE [LARGE SCALE GENOMIC DNA]</scope>
    <source>
        <strain evidence="8 9">CGMCC 1.15824</strain>
    </source>
</reference>
<dbReference type="InterPro" id="IPR004107">
    <property type="entry name" value="Integrase_SAM-like_N"/>
</dbReference>
<dbReference type="GO" id="GO:0006310">
    <property type="term" value="P:DNA recombination"/>
    <property type="evidence" value="ECO:0007669"/>
    <property type="project" value="UniProtKB-KW"/>
</dbReference>
<dbReference type="RefSeq" id="WP_224828537.1">
    <property type="nucleotide sequence ID" value="NZ_JAIVEF010000007.1"/>
</dbReference>
<keyword evidence="9" id="KW-1185">Reference proteome</keyword>
<evidence type="ECO:0000256" key="5">
    <source>
        <dbReference type="SAM" id="Coils"/>
    </source>
</evidence>
<dbReference type="InterPro" id="IPR044068">
    <property type="entry name" value="CB"/>
</dbReference>
<keyword evidence="5" id="KW-0175">Coiled coil</keyword>
<organism evidence="8 9">
    <name type="scientific">Saliphagus infecundisoli</name>
    <dbReference type="NCBI Taxonomy" id="1849069"/>
    <lineage>
        <taxon>Archaea</taxon>
        <taxon>Methanobacteriati</taxon>
        <taxon>Methanobacteriota</taxon>
        <taxon>Stenosarchaea group</taxon>
        <taxon>Halobacteria</taxon>
        <taxon>Halobacteriales</taxon>
        <taxon>Natrialbaceae</taxon>
        <taxon>Saliphagus</taxon>
    </lineage>
</organism>
<accession>A0ABD5QBU3</accession>
<keyword evidence="2 4" id="KW-0238">DNA-binding</keyword>
<evidence type="ECO:0000256" key="3">
    <source>
        <dbReference type="ARBA" id="ARBA00023172"/>
    </source>
</evidence>
<sequence length="361" mass="41408">MTDNETLAEIRDEVKAIREDNRELRKENSELRKELRAIRKGGDKPDPPSNDDIVSGFFTTRNYAKSTERPYRLSIKYFRDYLGDEPLCHVSEQDALDFAANWSGREGNDVATSTMEAYLRRVKKLYDWMCDREWGPETNTVATALDRYKSQNSAELRRSGQHNGTALQPHEYTALLKWNRSPRIYALLMLAAKTGLRRKELALLKVEDVDLDSKKLYNRSPKGVGDTRLAENDADQKLLDDETVDAVRDWLETHGGDMDWMFANEEGNHVSTMTISRWVEKATDRVVQATDDDELAEVIDEFTPHDARRCFTTWLNRGGCSRDVIKGLRGDAAGDMVTLYTQYNEDEIREEYESAMPSIGV</sequence>
<evidence type="ECO:0000313" key="9">
    <source>
        <dbReference type="Proteomes" id="UP001595925"/>
    </source>
</evidence>
<dbReference type="InterPro" id="IPR011010">
    <property type="entry name" value="DNA_brk_join_enz"/>
</dbReference>
<dbReference type="AlphaFoldDB" id="A0ABD5QBU3"/>
<dbReference type="EMBL" id="JBHSJG010000018">
    <property type="protein sequence ID" value="MFC4987162.1"/>
    <property type="molecule type" value="Genomic_DNA"/>
</dbReference>
<feature type="domain" description="Core-binding (CB)" evidence="7">
    <location>
        <begin position="48"/>
        <end position="130"/>
    </location>
</feature>
<dbReference type="InterPro" id="IPR050090">
    <property type="entry name" value="Tyrosine_recombinase_XerCD"/>
</dbReference>
<dbReference type="CDD" id="cd00397">
    <property type="entry name" value="DNA_BRE_C"/>
    <property type="match status" value="1"/>
</dbReference>
<dbReference type="Gene3D" id="1.10.443.10">
    <property type="entry name" value="Intergrase catalytic core"/>
    <property type="match status" value="1"/>
</dbReference>
<dbReference type="InterPro" id="IPR002104">
    <property type="entry name" value="Integrase_catalytic"/>
</dbReference>
<feature type="domain" description="Tyr recombinase" evidence="6">
    <location>
        <begin position="162"/>
        <end position="353"/>
    </location>
</feature>
<protein>
    <submittedName>
        <fullName evidence="8">Tyrosine-type recombinase/integrase</fullName>
    </submittedName>
</protein>
<proteinExistence type="predicted"/>
<name>A0ABD5QBU3_9EURY</name>
<evidence type="ECO:0000256" key="1">
    <source>
        <dbReference type="ARBA" id="ARBA00022908"/>
    </source>
</evidence>
<dbReference type="InterPro" id="IPR010998">
    <property type="entry name" value="Integrase_recombinase_N"/>
</dbReference>
<dbReference type="PANTHER" id="PTHR30349:SF92">
    <property type="entry name" value="SITE-SPECIFIC RECOMBINASE"/>
    <property type="match status" value="1"/>
</dbReference>
<dbReference type="PROSITE" id="PS51900">
    <property type="entry name" value="CB"/>
    <property type="match status" value="1"/>
</dbReference>
<evidence type="ECO:0000256" key="4">
    <source>
        <dbReference type="PROSITE-ProRule" id="PRU01248"/>
    </source>
</evidence>
<evidence type="ECO:0000313" key="8">
    <source>
        <dbReference type="EMBL" id="MFC4987162.1"/>
    </source>
</evidence>
<dbReference type="InterPro" id="IPR013762">
    <property type="entry name" value="Integrase-like_cat_sf"/>
</dbReference>
<dbReference type="SUPFAM" id="SSF56349">
    <property type="entry name" value="DNA breaking-rejoining enzymes"/>
    <property type="match status" value="1"/>
</dbReference>
<keyword evidence="1" id="KW-0229">DNA integration</keyword>
<dbReference type="GO" id="GO:0015074">
    <property type="term" value="P:DNA integration"/>
    <property type="evidence" value="ECO:0007669"/>
    <property type="project" value="UniProtKB-KW"/>
</dbReference>
<keyword evidence="3" id="KW-0233">DNA recombination</keyword>
<feature type="coiled-coil region" evidence="5">
    <location>
        <begin position="7"/>
        <end position="41"/>
    </location>
</feature>
<evidence type="ECO:0000256" key="2">
    <source>
        <dbReference type="ARBA" id="ARBA00023125"/>
    </source>
</evidence>
<dbReference type="Pfam" id="PF00589">
    <property type="entry name" value="Phage_integrase"/>
    <property type="match status" value="1"/>
</dbReference>
<dbReference type="Pfam" id="PF13495">
    <property type="entry name" value="Phage_int_SAM_4"/>
    <property type="match status" value="1"/>
</dbReference>
<evidence type="ECO:0000259" key="6">
    <source>
        <dbReference type="PROSITE" id="PS51898"/>
    </source>
</evidence>
<gene>
    <name evidence="8" type="ORF">ACFPFO_05160</name>
</gene>